<dbReference type="NCBIfam" id="TIGR01641">
    <property type="entry name" value="phageSPP1_gp7"/>
    <property type="match status" value="1"/>
</dbReference>
<evidence type="ECO:0000259" key="1">
    <source>
        <dbReference type="Pfam" id="PF04233"/>
    </source>
</evidence>
<feature type="domain" description="Phage head morphogenesis" evidence="1">
    <location>
        <begin position="57"/>
        <end position="186"/>
    </location>
</feature>
<organism evidence="2 3">
    <name type="scientific">Chitinimonas viridis</name>
    <dbReference type="NCBI Taxonomy" id="664880"/>
    <lineage>
        <taxon>Bacteria</taxon>
        <taxon>Pseudomonadati</taxon>
        <taxon>Pseudomonadota</taxon>
        <taxon>Betaproteobacteria</taxon>
        <taxon>Neisseriales</taxon>
        <taxon>Chitinibacteraceae</taxon>
        <taxon>Chitinimonas</taxon>
    </lineage>
</organism>
<reference evidence="2" key="1">
    <citation type="journal article" date="2014" name="Int. J. Syst. Evol. Microbiol.">
        <title>Complete genome of a new Firmicutes species belonging to the dominant human colonic microbiota ('Ruminococcus bicirculans') reveals two chromosomes and a selective capacity to utilize plant glucans.</title>
        <authorList>
            <consortium name="NISC Comparative Sequencing Program"/>
            <person name="Wegmann U."/>
            <person name="Louis P."/>
            <person name="Goesmann A."/>
            <person name="Henrissat B."/>
            <person name="Duncan S.H."/>
            <person name="Flint H.J."/>
        </authorList>
    </citation>
    <scope>NUCLEOTIDE SEQUENCE</scope>
    <source>
        <strain evidence="2">CECT 7703</strain>
    </source>
</reference>
<protein>
    <submittedName>
        <fullName evidence="2">Phage minor head protein</fullName>
    </submittedName>
</protein>
<sequence length="444" mass="49361">MGAPDLSFAFGLPPEAAIAHFEAKGYAMGFRWQDVWAESHAKAFTVAGVLKQDVLEDIRGAVTDAIKGGETFTDFKKKLQPVLERKGWLGKGLIVDEATGDVAGKRLSPRRLETIFRTNTQSAYMAGKYRQFLDNAGQRPYWQYVAVLDNRTRPRHKSMNGRVFRYDDPFWQTFFPPNGWNCRCSVRARGSRDIERESIPLSESGPALVDVEQTIGMGDQARLVPTKGFKLPSGETFTADPGFGFNGGQVQLAELGKHLLDRSVTAAPRLAAMAVDQALAQPRTLSALVQDFGAWARQDKLPRGEIRHVGAIKPQAMDRLELHDMLPESGVISIRDEDLLHARRHTKAQALPDEFWETLPNKIAAPDAVLLDMTHDKPSLLYAYRMPEGEGKLVIVMDYEVRGRSLQAGKTGRIKTNLVRTGKIMSSGQALKDATAYKLLWGEL</sequence>
<reference evidence="2" key="2">
    <citation type="submission" date="2023-06" db="EMBL/GenBank/DDBJ databases">
        <authorList>
            <person name="Lucena T."/>
            <person name="Sun Q."/>
        </authorList>
    </citation>
    <scope>NUCLEOTIDE SEQUENCE</scope>
    <source>
        <strain evidence="2">CECT 7703</strain>
    </source>
</reference>
<comment type="caution">
    <text evidence="2">The sequence shown here is derived from an EMBL/GenBank/DDBJ whole genome shotgun (WGS) entry which is preliminary data.</text>
</comment>
<dbReference type="RefSeq" id="WP_290334032.1">
    <property type="nucleotide sequence ID" value="NZ_JAUFPU010000018.1"/>
</dbReference>
<gene>
    <name evidence="2" type="ORF">QWZ03_18205</name>
</gene>
<evidence type="ECO:0000313" key="3">
    <source>
        <dbReference type="Proteomes" id="UP001180081"/>
    </source>
</evidence>
<dbReference type="InterPro" id="IPR006528">
    <property type="entry name" value="Phage_head_morphogenesis_dom"/>
</dbReference>
<name>A0ABT8B991_9NEIS</name>
<dbReference type="Proteomes" id="UP001180081">
    <property type="component" value="Unassembled WGS sequence"/>
</dbReference>
<accession>A0ABT8B991</accession>
<proteinExistence type="predicted"/>
<dbReference type="EMBL" id="JAUFPU010000018">
    <property type="protein sequence ID" value="MDN3578703.1"/>
    <property type="molecule type" value="Genomic_DNA"/>
</dbReference>
<dbReference type="Pfam" id="PF04233">
    <property type="entry name" value="Phage_Mu_F"/>
    <property type="match status" value="1"/>
</dbReference>
<keyword evidence="3" id="KW-1185">Reference proteome</keyword>
<evidence type="ECO:0000313" key="2">
    <source>
        <dbReference type="EMBL" id="MDN3578703.1"/>
    </source>
</evidence>